<keyword evidence="3" id="KW-1185">Reference proteome</keyword>
<dbReference type="InterPro" id="IPR051678">
    <property type="entry name" value="AGP_Transferase"/>
</dbReference>
<dbReference type="InterPro" id="IPR011009">
    <property type="entry name" value="Kinase-like_dom_sf"/>
</dbReference>
<dbReference type="EMBL" id="JAINZZ010000048">
    <property type="protein sequence ID" value="MBY8881420.1"/>
    <property type="molecule type" value="Genomic_DNA"/>
</dbReference>
<dbReference type="Gene3D" id="3.90.1200.10">
    <property type="match status" value="1"/>
</dbReference>
<evidence type="ECO:0000259" key="1">
    <source>
        <dbReference type="Pfam" id="PF01636"/>
    </source>
</evidence>
<feature type="domain" description="Aminoglycoside phosphotransferase" evidence="1">
    <location>
        <begin position="3"/>
        <end position="106"/>
    </location>
</feature>
<dbReference type="SUPFAM" id="SSF56112">
    <property type="entry name" value="Protein kinase-like (PK-like)"/>
    <property type="match status" value="1"/>
</dbReference>
<dbReference type="PANTHER" id="PTHR21310">
    <property type="entry name" value="AMINOGLYCOSIDE PHOSPHOTRANSFERASE-RELATED-RELATED"/>
    <property type="match status" value="1"/>
</dbReference>
<gene>
    <name evidence="2" type="ORF">K7862_27835</name>
</gene>
<accession>A0ABS7QE28</accession>
<proteinExistence type="predicted"/>
<organism evidence="2 3">
    <name type="scientific">Actinacidiphila acidipaludis</name>
    <dbReference type="NCBI Taxonomy" id="2873382"/>
    <lineage>
        <taxon>Bacteria</taxon>
        <taxon>Bacillati</taxon>
        <taxon>Actinomycetota</taxon>
        <taxon>Actinomycetes</taxon>
        <taxon>Kitasatosporales</taxon>
        <taxon>Streptomycetaceae</taxon>
        <taxon>Actinacidiphila</taxon>
    </lineage>
</organism>
<dbReference type="Proteomes" id="UP000778578">
    <property type="component" value="Unassembled WGS sequence"/>
</dbReference>
<sequence length="216" mass="23647">MELIGRGREADVFAVDQRRVLRRTRDGRDAEPEARLLRHLAGHGYPVPEVYDVDGADLVMERLSGPNMSEVARSQPWRARGLGATLGRLHRSLHAVPAPAWLPPATADDDRPCVVHLDLHPDNVLLTPRGPVVIDWANSAAGTAALDVAMTLVILLGIELRAHERLLIRVLLSAMRRACGTDPRPALPAAVTRRLADPNLTPHEAALVTRLGRRYG</sequence>
<dbReference type="PANTHER" id="PTHR21310:SF40">
    <property type="entry name" value="AMINOGLYCOSIDE PHOSPHOTRANSFERASE DOMAIN-CONTAINING PROTEIN-RELATED"/>
    <property type="match status" value="1"/>
</dbReference>
<comment type="caution">
    <text evidence="2">The sequence shown here is derived from an EMBL/GenBank/DDBJ whole genome shotgun (WGS) entry which is preliminary data.</text>
</comment>
<evidence type="ECO:0000313" key="3">
    <source>
        <dbReference type="Proteomes" id="UP000778578"/>
    </source>
</evidence>
<protein>
    <submittedName>
        <fullName evidence="2">Aminoglycoside phosphotransferase family protein</fullName>
    </submittedName>
</protein>
<dbReference type="InterPro" id="IPR002575">
    <property type="entry name" value="Aminoglycoside_PTrfase"/>
</dbReference>
<evidence type="ECO:0000313" key="2">
    <source>
        <dbReference type="EMBL" id="MBY8881420.1"/>
    </source>
</evidence>
<dbReference type="RefSeq" id="WP_222967335.1">
    <property type="nucleotide sequence ID" value="NZ_JAINZZ010000048.1"/>
</dbReference>
<name>A0ABS7QE28_9ACTN</name>
<reference evidence="2 3" key="1">
    <citation type="submission" date="2021-08" db="EMBL/GenBank/DDBJ databases">
        <title>WGS of actinomycetes from Thailand.</title>
        <authorList>
            <person name="Thawai C."/>
        </authorList>
    </citation>
    <scope>NUCLEOTIDE SEQUENCE [LARGE SCALE GENOMIC DNA]</scope>
    <source>
        <strain evidence="2 3">PLK6-54</strain>
    </source>
</reference>
<dbReference type="Pfam" id="PF01636">
    <property type="entry name" value="APH"/>
    <property type="match status" value="1"/>
</dbReference>